<evidence type="ECO:0000313" key="2">
    <source>
        <dbReference type="EMBL" id="KIJ89602.1"/>
    </source>
</evidence>
<evidence type="ECO:0000256" key="1">
    <source>
        <dbReference type="SAM" id="MobiDB-lite"/>
    </source>
</evidence>
<organism evidence="2 3">
    <name type="scientific">Laccaria amethystina LaAM-08-1</name>
    <dbReference type="NCBI Taxonomy" id="1095629"/>
    <lineage>
        <taxon>Eukaryota</taxon>
        <taxon>Fungi</taxon>
        <taxon>Dikarya</taxon>
        <taxon>Basidiomycota</taxon>
        <taxon>Agaricomycotina</taxon>
        <taxon>Agaricomycetes</taxon>
        <taxon>Agaricomycetidae</taxon>
        <taxon>Agaricales</taxon>
        <taxon>Agaricineae</taxon>
        <taxon>Hydnangiaceae</taxon>
        <taxon>Laccaria</taxon>
    </lineage>
</organism>
<dbReference type="Proteomes" id="UP000054477">
    <property type="component" value="Unassembled WGS sequence"/>
</dbReference>
<gene>
    <name evidence="2" type="ORF">K443DRAFT_15952</name>
</gene>
<evidence type="ECO:0000313" key="3">
    <source>
        <dbReference type="Proteomes" id="UP000054477"/>
    </source>
</evidence>
<reference evidence="3" key="2">
    <citation type="submission" date="2015-01" db="EMBL/GenBank/DDBJ databases">
        <title>Evolutionary Origins and Diversification of the Mycorrhizal Mutualists.</title>
        <authorList>
            <consortium name="DOE Joint Genome Institute"/>
            <consortium name="Mycorrhizal Genomics Consortium"/>
            <person name="Kohler A."/>
            <person name="Kuo A."/>
            <person name="Nagy L.G."/>
            <person name="Floudas D."/>
            <person name="Copeland A."/>
            <person name="Barry K.W."/>
            <person name="Cichocki N."/>
            <person name="Veneault-Fourrey C."/>
            <person name="LaButti K."/>
            <person name="Lindquist E.A."/>
            <person name="Lipzen A."/>
            <person name="Lundell T."/>
            <person name="Morin E."/>
            <person name="Murat C."/>
            <person name="Riley R."/>
            <person name="Ohm R."/>
            <person name="Sun H."/>
            <person name="Tunlid A."/>
            <person name="Henrissat B."/>
            <person name="Grigoriev I.V."/>
            <person name="Hibbett D.S."/>
            <person name="Martin F."/>
        </authorList>
    </citation>
    <scope>NUCLEOTIDE SEQUENCE [LARGE SCALE GENOMIC DNA]</scope>
    <source>
        <strain evidence="3">LaAM-08-1</strain>
    </source>
</reference>
<reference evidence="2 3" key="1">
    <citation type="submission" date="2014-04" db="EMBL/GenBank/DDBJ databases">
        <authorList>
            <consortium name="DOE Joint Genome Institute"/>
            <person name="Kuo A."/>
            <person name="Kohler A."/>
            <person name="Nagy L.G."/>
            <person name="Floudas D."/>
            <person name="Copeland A."/>
            <person name="Barry K.W."/>
            <person name="Cichocki N."/>
            <person name="Veneault-Fourrey C."/>
            <person name="LaButti K."/>
            <person name="Lindquist E.A."/>
            <person name="Lipzen A."/>
            <person name="Lundell T."/>
            <person name="Morin E."/>
            <person name="Murat C."/>
            <person name="Sun H."/>
            <person name="Tunlid A."/>
            <person name="Henrissat B."/>
            <person name="Grigoriev I.V."/>
            <person name="Hibbett D.S."/>
            <person name="Martin F."/>
            <person name="Nordberg H.P."/>
            <person name="Cantor M.N."/>
            <person name="Hua S.X."/>
        </authorList>
    </citation>
    <scope>NUCLEOTIDE SEQUENCE [LARGE SCALE GENOMIC DNA]</scope>
    <source>
        <strain evidence="2 3">LaAM-08-1</strain>
    </source>
</reference>
<feature type="region of interest" description="Disordered" evidence="1">
    <location>
        <begin position="389"/>
        <end position="411"/>
    </location>
</feature>
<name>A0A0C9WYU4_9AGAR</name>
<feature type="region of interest" description="Disordered" evidence="1">
    <location>
        <begin position="323"/>
        <end position="346"/>
    </location>
</feature>
<feature type="compositionally biased region" description="Basic and acidic residues" evidence="1">
    <location>
        <begin position="59"/>
        <end position="69"/>
    </location>
</feature>
<feature type="region of interest" description="Disordered" evidence="1">
    <location>
        <begin position="35"/>
        <end position="94"/>
    </location>
</feature>
<proteinExistence type="predicted"/>
<dbReference type="AlphaFoldDB" id="A0A0C9WYU4"/>
<dbReference type="HOGENOM" id="CLU_021983_0_0_1"/>
<accession>A0A0C9WYU4</accession>
<keyword evidence="3" id="KW-1185">Reference proteome</keyword>
<protein>
    <submittedName>
        <fullName evidence="2">Uncharacterized protein</fullName>
    </submittedName>
</protein>
<dbReference type="EMBL" id="KN839577">
    <property type="protein sequence ID" value="KIJ89602.1"/>
    <property type="molecule type" value="Genomic_DNA"/>
</dbReference>
<dbReference type="OrthoDB" id="3064818at2759"/>
<sequence>MTDVSAEATRQHAQAFEAIVSNVVEGQLPLSEFAERLQDAGASPAEGEDYLQQLTQRLEQQKKARKADEQPDTQSGEQAIRESTPEGLDETQAVEFRTRREALLEEQSTPRPDDLAKLLGVERSAPQSLPATVLALAPHLAELSTSAISDPHIEETWKLRQAIGTDKTIDSLVNLMQVQPLADPIPRSIWRSVIQDHFVNFEKLFASMDKGYDHNDEPRDFGGGYAIIKKEQASAKRPLRSESEWLRVFGAWSSAVVLVYRHRSSELQSYQRMVTDLFRAVPHDPSIAIAFDVEARDHYAKSPFRMDDRTQLNVPLLARMFQSTGSSSKKRSNPSPSPSSPSKRSTIPCRNWNMGICDAPCPNGRKHGICCECEGQHRAKDEPVCNTLLQARPRKGASGGYPESSKGKGRA</sequence>